<evidence type="ECO:0000313" key="5">
    <source>
        <dbReference type="EMBL" id="GGF88964.1"/>
    </source>
</evidence>
<dbReference type="InterPro" id="IPR036582">
    <property type="entry name" value="Mao_N_sf"/>
</dbReference>
<feature type="domain" description="Copper amine oxidase-like N-terminal" evidence="4">
    <location>
        <begin position="604"/>
        <end position="705"/>
    </location>
</feature>
<name>A0ABQ1VRB8_9BACL</name>
<sequence>MKTKKLTAVILAFSIILGGQGALAAQSEKPVQIASADFDYSKEAKDALAHVNKIRKSAGLDEVKLNPYLTKAAENHAKYLDANGETGHDEVKGKKGFTGEGPKDRVLAVGGSNIAQGASEVISYSETTVEGSIDLMVDTAYHRVPFLNPFATEIGIGMVGKNFVMLDSSFGNSTKISVYPYDWQKNVPTTFTGAENPNPLSKFGISKSGYVISIYPPHVLDSKNIDATIKDSKGNNVPFFSEWYMGYWFFYTKEPLKNGEKYTVSVNYKPLYEEEYEGKTLNKTWSFTTAGSSSNSGSDNKVSNSNDGYSKEAKEALDYINKIRKDAGLSEVKLNPFLTKAAENHAKYLNAGNPYDHDEIEGKKGFTGVTPKDRVLAVGGDSQLAQGLVEVLTVNNSTVKAAIDTLVNTAYHRTPFLDPYASEVGVGLEGKKFAMVSKTRSSDTTDISMYPYNGQKNVPTTFVGADEDPNPLRKFGIERSGYVISFYPPHVLDTKNIDATIKDSKGASVPFFSEWYMGYWFFYTKQPLKNSETYTVSVNYKPLYEDEYAGKTLNKTWSFTTVASGSNGNVTTPPTGGGDVNPPPSGSTSAITGNFNKDNVGVTINGDLVSLNPPAKIVNGSTFIPLRGVFEKLNSEVKWNNDKQEVTIVRESTTVKLTIGSKTAYVNGKAITLSTAPFINNSSTYVPLRFASESIGAEVSWDQTNFIAIIKSE</sequence>
<evidence type="ECO:0000256" key="1">
    <source>
        <dbReference type="SAM" id="MobiDB-lite"/>
    </source>
</evidence>
<accession>A0ABQ1VRB8</accession>
<feature type="chain" id="PRO_5047204402" description="Copper amine oxidase" evidence="2">
    <location>
        <begin position="25"/>
        <end position="713"/>
    </location>
</feature>
<dbReference type="Pfam" id="PF07833">
    <property type="entry name" value="Cu_amine_oxidN1"/>
    <property type="match status" value="1"/>
</dbReference>
<feature type="signal peptide" evidence="2">
    <location>
        <begin position="1"/>
        <end position="24"/>
    </location>
</feature>
<feature type="region of interest" description="Disordered" evidence="1">
    <location>
        <begin position="566"/>
        <end position="592"/>
    </location>
</feature>
<dbReference type="Pfam" id="PF00188">
    <property type="entry name" value="CAP"/>
    <property type="match status" value="2"/>
</dbReference>
<dbReference type="Proteomes" id="UP000608420">
    <property type="component" value="Unassembled WGS sequence"/>
</dbReference>
<dbReference type="RefSeq" id="WP_120463221.1">
    <property type="nucleotide sequence ID" value="NZ_BMIW01000004.1"/>
</dbReference>
<dbReference type="CDD" id="cd05379">
    <property type="entry name" value="CAP_bacterial"/>
    <property type="match status" value="2"/>
</dbReference>
<dbReference type="InterPro" id="IPR035940">
    <property type="entry name" value="CAP_sf"/>
</dbReference>
<keyword evidence="6" id="KW-1185">Reference proteome</keyword>
<feature type="domain" description="SCP" evidence="3">
    <location>
        <begin position="317"/>
        <end position="428"/>
    </location>
</feature>
<evidence type="ECO:0000256" key="2">
    <source>
        <dbReference type="SAM" id="SignalP"/>
    </source>
</evidence>
<comment type="caution">
    <text evidence="5">The sequence shown here is derived from an EMBL/GenBank/DDBJ whole genome shotgun (WGS) entry which is preliminary data.</text>
</comment>
<gene>
    <name evidence="5" type="ORF">GCM10010913_08010</name>
</gene>
<evidence type="ECO:0008006" key="7">
    <source>
        <dbReference type="Google" id="ProtNLM"/>
    </source>
</evidence>
<evidence type="ECO:0000259" key="3">
    <source>
        <dbReference type="Pfam" id="PF00188"/>
    </source>
</evidence>
<feature type="region of interest" description="Disordered" evidence="1">
    <location>
        <begin position="289"/>
        <end position="308"/>
    </location>
</feature>
<protein>
    <recommendedName>
        <fullName evidence="7">Copper amine oxidase</fullName>
    </recommendedName>
</protein>
<dbReference type="PANTHER" id="PTHR31157">
    <property type="entry name" value="SCP DOMAIN-CONTAINING PROTEIN"/>
    <property type="match status" value="1"/>
</dbReference>
<feature type="domain" description="SCP" evidence="3">
    <location>
        <begin position="48"/>
        <end position="160"/>
    </location>
</feature>
<dbReference type="EMBL" id="BMIW01000004">
    <property type="protein sequence ID" value="GGF88964.1"/>
    <property type="molecule type" value="Genomic_DNA"/>
</dbReference>
<dbReference type="SUPFAM" id="SSF55797">
    <property type="entry name" value="PR-1-like"/>
    <property type="match status" value="2"/>
</dbReference>
<feature type="compositionally biased region" description="Low complexity" evidence="1">
    <location>
        <begin position="291"/>
        <end position="308"/>
    </location>
</feature>
<proteinExistence type="predicted"/>
<dbReference type="InterPro" id="IPR014044">
    <property type="entry name" value="CAP_dom"/>
</dbReference>
<evidence type="ECO:0000259" key="4">
    <source>
        <dbReference type="Pfam" id="PF07833"/>
    </source>
</evidence>
<dbReference type="Gene3D" id="3.40.33.10">
    <property type="entry name" value="CAP"/>
    <property type="match status" value="2"/>
</dbReference>
<keyword evidence="2" id="KW-0732">Signal</keyword>
<dbReference type="Gene3D" id="3.30.457.10">
    <property type="entry name" value="Copper amine oxidase-like, N-terminal domain"/>
    <property type="match status" value="1"/>
</dbReference>
<reference evidence="6" key="1">
    <citation type="journal article" date="2019" name="Int. J. Syst. Evol. Microbiol.">
        <title>The Global Catalogue of Microorganisms (GCM) 10K type strain sequencing project: providing services to taxonomists for standard genome sequencing and annotation.</title>
        <authorList>
            <consortium name="The Broad Institute Genomics Platform"/>
            <consortium name="The Broad Institute Genome Sequencing Center for Infectious Disease"/>
            <person name="Wu L."/>
            <person name="Ma J."/>
        </authorList>
    </citation>
    <scope>NUCLEOTIDE SEQUENCE [LARGE SCALE GENOMIC DNA]</scope>
    <source>
        <strain evidence="6">CGMCC 1.15420</strain>
    </source>
</reference>
<dbReference type="SUPFAM" id="SSF55383">
    <property type="entry name" value="Copper amine oxidase, domain N"/>
    <property type="match status" value="1"/>
</dbReference>
<evidence type="ECO:0000313" key="6">
    <source>
        <dbReference type="Proteomes" id="UP000608420"/>
    </source>
</evidence>
<organism evidence="5 6">
    <name type="scientific">Paenibacillus aceti</name>
    <dbReference type="NCBI Taxonomy" id="1820010"/>
    <lineage>
        <taxon>Bacteria</taxon>
        <taxon>Bacillati</taxon>
        <taxon>Bacillota</taxon>
        <taxon>Bacilli</taxon>
        <taxon>Bacillales</taxon>
        <taxon>Paenibacillaceae</taxon>
        <taxon>Paenibacillus</taxon>
    </lineage>
</organism>
<dbReference type="PANTHER" id="PTHR31157:SF1">
    <property type="entry name" value="SCP DOMAIN-CONTAINING PROTEIN"/>
    <property type="match status" value="1"/>
</dbReference>
<dbReference type="InterPro" id="IPR012854">
    <property type="entry name" value="Cu_amine_oxidase-like_N"/>
</dbReference>